<feature type="domain" description="Transcription factor TFIIIB component B'' Myb" evidence="2">
    <location>
        <begin position="743"/>
        <end position="820"/>
    </location>
</feature>
<organism evidence="3 4">
    <name type="scientific">Dioszegia hungarica</name>
    <dbReference type="NCBI Taxonomy" id="4972"/>
    <lineage>
        <taxon>Eukaryota</taxon>
        <taxon>Fungi</taxon>
        <taxon>Dikarya</taxon>
        <taxon>Basidiomycota</taxon>
        <taxon>Agaricomycotina</taxon>
        <taxon>Tremellomycetes</taxon>
        <taxon>Tremellales</taxon>
        <taxon>Bulleribasidiaceae</taxon>
        <taxon>Dioszegia</taxon>
    </lineage>
</organism>
<dbReference type="RefSeq" id="XP_052949538.1">
    <property type="nucleotide sequence ID" value="XM_053090942.1"/>
</dbReference>
<dbReference type="SUPFAM" id="SSF46689">
    <property type="entry name" value="Homeodomain-like"/>
    <property type="match status" value="1"/>
</dbReference>
<gene>
    <name evidence="3" type="ORF">MKK02DRAFT_40086</name>
</gene>
<feature type="compositionally biased region" description="Basic residues" evidence="1">
    <location>
        <begin position="451"/>
        <end position="465"/>
    </location>
</feature>
<feature type="region of interest" description="Disordered" evidence="1">
    <location>
        <begin position="551"/>
        <end position="700"/>
    </location>
</feature>
<dbReference type="EMBL" id="JAKWFO010000001">
    <property type="protein sequence ID" value="KAI9639761.1"/>
    <property type="molecule type" value="Genomic_DNA"/>
</dbReference>
<dbReference type="AlphaFoldDB" id="A0AA38HHG4"/>
<feature type="compositionally biased region" description="Basic and acidic residues" evidence="1">
    <location>
        <begin position="554"/>
        <end position="567"/>
    </location>
</feature>
<feature type="compositionally biased region" description="Basic residues" evidence="1">
    <location>
        <begin position="401"/>
        <end position="410"/>
    </location>
</feature>
<feature type="compositionally biased region" description="Low complexity" evidence="1">
    <location>
        <begin position="170"/>
        <end position="190"/>
    </location>
</feature>
<name>A0AA38HHG4_9TREE</name>
<reference evidence="3" key="1">
    <citation type="journal article" date="2022" name="G3 (Bethesda)">
        <title>High quality genome of the basidiomycete yeast Dioszegia hungarica PDD-24b-2 isolated from cloud water.</title>
        <authorList>
            <person name="Jarrige D."/>
            <person name="Haridas S."/>
            <person name="Bleykasten-Grosshans C."/>
            <person name="Joly M."/>
            <person name="Nadalig T."/>
            <person name="Sancelme M."/>
            <person name="Vuilleumier S."/>
            <person name="Grigoriev I.V."/>
            <person name="Amato P."/>
            <person name="Bringel F."/>
        </authorList>
    </citation>
    <scope>NUCLEOTIDE SEQUENCE</scope>
    <source>
        <strain evidence="3">PDD-24b-2</strain>
    </source>
</reference>
<evidence type="ECO:0000259" key="2">
    <source>
        <dbReference type="Pfam" id="PF15963"/>
    </source>
</evidence>
<feature type="compositionally biased region" description="Low complexity" evidence="1">
    <location>
        <begin position="48"/>
        <end position="65"/>
    </location>
</feature>
<sequence>MSVRLPSQKRFAPSRPKGLGGRPGGPTVGAPKAPAAGFAQPRVPSSNAAAAGHSAAGAAESATTEDGNATAGPSRSDVSTGATLAATGAPADATGTRPSSSPVTRPSAVPPSVSAAGSYSNGNAGERSTARTRSPTHSPVASLRRLDGDIPPTLSPTASIRPSPAPRPAPRVSASPAPSSRARSLSRQPSVTPSIRSGKRPSLIAAAENRQTPLNIVAPPKARRKAEKARAAEEAERQSEMGTPDSSSGLPPTLSAVPLEAGDINRDRTATPRQSSTVPGPRERRTETVTPVPRSNNAETSGSVMDSAAMAERLVQQLRQMRQSASPAPAGVDHGEVPLFMPADSPHEAEVHDGYGAPDELLSGEEDEQYDEDGQIIRQDGGQAKKKGKAKAPVKRNIATQRKKFKRKRPAKEDTTDEEEAGEGGDGSDGEPNELDISDDEDMDLAGPNAGKRRMKGKKRRRKTQRQSVFQPVNLDEAEVGEMIGEEVDEENMQMADIATRRSGEGKVSARAKELNVYLRDFSRRNKDRLYEENLERYERRQVLRRQIRALRNAKREERRAEVREQGGDPEDEVSEDEPNSETEFEVRPERLTPPSSPEPGGAGAERPQREREDGNEEEIEEQEYVEPPEGAALGLGLDDDEDDEAAPEEPEEEIFDPNTHMPADTHERHEDEEFDPELAALGFTSGPSRYNEDDEEVDPDAGASLEQLYEELNDTRRTALQRNMEREVIEEEQTGKMPNSRSYAKKVNNERWSAEETEFFYQVLGETGENYTMMSFYFPGRTQRQLKNKGRKENAAHPDRVNEAIRARRPIDPDYLAKTVGYDPSGSTDNADQLLEETRDLPARWTREDTDRALADIREGGDEENGERVEEVQYEESALVDGEEKEDDEMEGGDEDEEEGADLDMEGVGDGEGGDEDIEEEVYQGGMDV</sequence>
<feature type="region of interest" description="Disordered" evidence="1">
    <location>
        <begin position="1"/>
        <end position="306"/>
    </location>
</feature>
<dbReference type="GeneID" id="77730147"/>
<feature type="compositionally biased region" description="Basic and acidic residues" evidence="1">
    <location>
        <begin position="792"/>
        <end position="813"/>
    </location>
</feature>
<dbReference type="GO" id="GO:0001156">
    <property type="term" value="F:TFIIIC-class transcription factor complex binding"/>
    <property type="evidence" value="ECO:0007669"/>
    <property type="project" value="TreeGrafter"/>
</dbReference>
<dbReference type="GO" id="GO:0070898">
    <property type="term" value="P:RNA polymerase III preinitiation complex assembly"/>
    <property type="evidence" value="ECO:0007669"/>
    <property type="project" value="TreeGrafter"/>
</dbReference>
<feature type="compositionally biased region" description="Basic and acidic residues" evidence="1">
    <location>
        <begin position="837"/>
        <end position="872"/>
    </location>
</feature>
<feature type="compositionally biased region" description="Gly residues" evidence="1">
    <location>
        <begin position="18"/>
        <end position="27"/>
    </location>
</feature>
<feature type="compositionally biased region" description="Acidic residues" evidence="1">
    <location>
        <begin position="614"/>
        <end position="627"/>
    </location>
</feature>
<feature type="compositionally biased region" description="Low complexity" evidence="1">
    <location>
        <begin position="628"/>
        <end position="637"/>
    </location>
</feature>
<evidence type="ECO:0000313" key="3">
    <source>
        <dbReference type="EMBL" id="KAI9639761.1"/>
    </source>
</evidence>
<feature type="compositionally biased region" description="Polar residues" evidence="1">
    <location>
        <begin position="240"/>
        <end position="250"/>
    </location>
</feature>
<feature type="compositionally biased region" description="Basic residues" evidence="1">
    <location>
        <begin position="384"/>
        <end position="394"/>
    </location>
</feature>
<feature type="region of interest" description="Disordered" evidence="1">
    <location>
        <begin position="319"/>
        <end position="481"/>
    </location>
</feature>
<dbReference type="Proteomes" id="UP001164286">
    <property type="component" value="Unassembled WGS sequence"/>
</dbReference>
<comment type="caution">
    <text evidence="3">The sequence shown here is derived from an EMBL/GenBank/DDBJ whole genome shotgun (WGS) entry which is preliminary data.</text>
</comment>
<feature type="compositionally biased region" description="Acidic residues" evidence="1">
    <location>
        <begin position="882"/>
        <end position="923"/>
    </location>
</feature>
<proteinExistence type="predicted"/>
<feature type="compositionally biased region" description="Acidic residues" evidence="1">
    <location>
        <begin position="415"/>
        <end position="444"/>
    </location>
</feature>
<evidence type="ECO:0000256" key="1">
    <source>
        <dbReference type="SAM" id="MobiDB-lite"/>
    </source>
</evidence>
<feature type="compositionally biased region" description="Low complexity" evidence="1">
    <location>
        <begin position="80"/>
        <end position="118"/>
    </location>
</feature>
<keyword evidence="4" id="KW-1185">Reference proteome</keyword>
<feature type="compositionally biased region" description="Acidic residues" evidence="1">
    <location>
        <begin position="638"/>
        <end position="656"/>
    </location>
</feature>
<protein>
    <recommendedName>
        <fullName evidence="2">Transcription factor TFIIIB component B'' Myb domain-containing protein</fullName>
    </recommendedName>
</protein>
<dbReference type="PANTHER" id="PTHR22929:SF0">
    <property type="entry name" value="TRANSCRIPTION FACTOR TFIIIB COMPONENT B'' HOMOLOG"/>
    <property type="match status" value="1"/>
</dbReference>
<feature type="compositionally biased region" description="Acidic residues" evidence="1">
    <location>
        <begin position="568"/>
        <end position="584"/>
    </location>
</feature>
<evidence type="ECO:0000313" key="4">
    <source>
        <dbReference type="Proteomes" id="UP001164286"/>
    </source>
</evidence>
<dbReference type="Pfam" id="PF15963">
    <property type="entry name" value="Myb_DNA-bind_7"/>
    <property type="match status" value="1"/>
</dbReference>
<feature type="compositionally biased region" description="Polar residues" evidence="1">
    <location>
        <begin position="293"/>
        <end position="304"/>
    </location>
</feature>
<dbReference type="InterPro" id="IPR009057">
    <property type="entry name" value="Homeodomain-like_sf"/>
</dbReference>
<dbReference type="GO" id="GO:0000126">
    <property type="term" value="C:transcription factor TFIIIB complex"/>
    <property type="evidence" value="ECO:0007669"/>
    <property type="project" value="TreeGrafter"/>
</dbReference>
<accession>A0AA38HHG4</accession>
<dbReference type="InterPro" id="IPR039467">
    <property type="entry name" value="TFIIIB_B''_Myb"/>
</dbReference>
<dbReference type="PANTHER" id="PTHR22929">
    <property type="entry name" value="RNA POLYMERASE III TRANSCRIPTION INITIATION FACTOR B"/>
    <property type="match status" value="1"/>
</dbReference>
<feature type="compositionally biased region" description="Acidic residues" evidence="1">
    <location>
        <begin position="362"/>
        <end position="374"/>
    </location>
</feature>
<feature type="region of interest" description="Disordered" evidence="1">
    <location>
        <begin position="785"/>
        <end position="930"/>
    </location>
</feature>
<feature type="compositionally biased region" description="Basic and acidic residues" evidence="1">
    <location>
        <begin position="228"/>
        <end position="239"/>
    </location>
</feature>